<gene>
    <name evidence="1" type="ORF">COCVIDRAFT_15938</name>
</gene>
<sequence>MAVLSLRRTWGQWHHHHLCPRFTTSATSRWSKKEWEWVASSLVGLETFSVWATVDLVAGASFAEADGWSRWVGGAAWRTNAIRRVAQVSVDKVDGQAGCHGIASEGHLSESKAALATMGLVQTMGEGGRARERHGSHDPARLETFLEWSKIRALGEPANCQAGAGGLVEVVEGVVEREGLVGEVGRSYGSHDDFPGAEAVAGPRTTTNASTRTLAPVRSTAAETIVERQRPFKLHTPSPSHVKPLTGEAARRASGSISCAANVGEDGLADPIGPVRLDHRRLSRSSAPAALTHTRPFRPRRRLHNSASAAFNSSLLFCAASCTPTPACTTLPFTAIVCVCVLVSRLDGWATVSITSGGQPRPPARWPSIDRTLSMGAPYTYRGIAIPACYAMLATIAAAAAITSTYSAAGHVANQALKQTCTMDSGRKCKPGYMPIHPIHVPIPLDPPCRRRALAVGTVGWKKNGTGGDVQLAAHEHVAPWAAGRLRSHWETALPGCSSWQGDAGLLLLHHG</sequence>
<protein>
    <submittedName>
        <fullName evidence="1">Uncharacterized protein</fullName>
    </submittedName>
</protein>
<evidence type="ECO:0000313" key="1">
    <source>
        <dbReference type="EMBL" id="EUN27227.1"/>
    </source>
</evidence>
<dbReference type="RefSeq" id="XP_014556719.1">
    <property type="nucleotide sequence ID" value="XM_014701233.1"/>
</dbReference>
<organism evidence="1 2">
    <name type="scientific">Bipolaris victoriae (strain FI3)</name>
    <name type="common">Victoria blight of oats agent</name>
    <name type="synonym">Cochliobolus victoriae</name>
    <dbReference type="NCBI Taxonomy" id="930091"/>
    <lineage>
        <taxon>Eukaryota</taxon>
        <taxon>Fungi</taxon>
        <taxon>Dikarya</taxon>
        <taxon>Ascomycota</taxon>
        <taxon>Pezizomycotina</taxon>
        <taxon>Dothideomycetes</taxon>
        <taxon>Pleosporomycetidae</taxon>
        <taxon>Pleosporales</taxon>
        <taxon>Pleosporineae</taxon>
        <taxon>Pleosporaceae</taxon>
        <taxon>Bipolaris</taxon>
    </lineage>
</organism>
<dbReference type="Proteomes" id="UP000054337">
    <property type="component" value="Unassembled WGS sequence"/>
</dbReference>
<dbReference type="GeneID" id="26251749"/>
<reference evidence="1 2" key="1">
    <citation type="journal article" date="2013" name="PLoS Genet.">
        <title>Comparative genome structure, secondary metabolite, and effector coding capacity across Cochliobolus pathogens.</title>
        <authorList>
            <person name="Condon B.J."/>
            <person name="Leng Y."/>
            <person name="Wu D."/>
            <person name="Bushley K.E."/>
            <person name="Ohm R.A."/>
            <person name="Otillar R."/>
            <person name="Martin J."/>
            <person name="Schackwitz W."/>
            <person name="Grimwood J."/>
            <person name="MohdZainudin N."/>
            <person name="Xue C."/>
            <person name="Wang R."/>
            <person name="Manning V.A."/>
            <person name="Dhillon B."/>
            <person name="Tu Z.J."/>
            <person name="Steffenson B.J."/>
            <person name="Salamov A."/>
            <person name="Sun H."/>
            <person name="Lowry S."/>
            <person name="LaButti K."/>
            <person name="Han J."/>
            <person name="Copeland A."/>
            <person name="Lindquist E."/>
            <person name="Barry K."/>
            <person name="Schmutz J."/>
            <person name="Baker S.E."/>
            <person name="Ciuffetti L.M."/>
            <person name="Grigoriev I.V."/>
            <person name="Zhong S."/>
            <person name="Turgeon B.G."/>
        </authorList>
    </citation>
    <scope>NUCLEOTIDE SEQUENCE [LARGE SCALE GENOMIC DNA]</scope>
    <source>
        <strain evidence="1 2">FI3</strain>
    </source>
</reference>
<proteinExistence type="predicted"/>
<dbReference type="AlphaFoldDB" id="W7ETA8"/>
<name>W7ETA8_BIPV3</name>
<accession>W7ETA8</accession>
<dbReference type="EMBL" id="KI968732">
    <property type="protein sequence ID" value="EUN27227.1"/>
    <property type="molecule type" value="Genomic_DNA"/>
</dbReference>
<keyword evidence="2" id="KW-1185">Reference proteome</keyword>
<dbReference type="HOGENOM" id="CLU_532066_0_0_1"/>
<evidence type="ECO:0000313" key="2">
    <source>
        <dbReference type="Proteomes" id="UP000054337"/>
    </source>
</evidence>